<feature type="transmembrane region" description="Helical" evidence="1">
    <location>
        <begin position="128"/>
        <end position="145"/>
    </location>
</feature>
<evidence type="ECO:0000313" key="2">
    <source>
        <dbReference type="EMBL" id="GMT16642.1"/>
    </source>
</evidence>
<gene>
    <name evidence="2" type="ORF">PFISCL1PPCAC_7939</name>
</gene>
<keyword evidence="1" id="KW-0812">Transmembrane</keyword>
<evidence type="ECO:0008006" key="4">
    <source>
        <dbReference type="Google" id="ProtNLM"/>
    </source>
</evidence>
<keyword evidence="1" id="KW-0472">Membrane</keyword>
<feature type="transmembrane region" description="Helical" evidence="1">
    <location>
        <begin position="89"/>
        <end position="108"/>
    </location>
</feature>
<protein>
    <recommendedName>
        <fullName evidence="4">G protein-coupled receptor</fullName>
    </recommendedName>
</protein>
<proteinExistence type="predicted"/>
<keyword evidence="1" id="KW-1133">Transmembrane helix</keyword>
<evidence type="ECO:0000313" key="3">
    <source>
        <dbReference type="Proteomes" id="UP001432322"/>
    </source>
</evidence>
<keyword evidence="3" id="KW-1185">Reference proteome</keyword>
<feature type="transmembrane region" description="Helical" evidence="1">
    <location>
        <begin position="12"/>
        <end position="35"/>
    </location>
</feature>
<name>A0AAV5VAH5_9BILA</name>
<evidence type="ECO:0000256" key="1">
    <source>
        <dbReference type="SAM" id="Phobius"/>
    </source>
</evidence>
<organism evidence="2 3">
    <name type="scientific">Pristionchus fissidentatus</name>
    <dbReference type="NCBI Taxonomy" id="1538716"/>
    <lineage>
        <taxon>Eukaryota</taxon>
        <taxon>Metazoa</taxon>
        <taxon>Ecdysozoa</taxon>
        <taxon>Nematoda</taxon>
        <taxon>Chromadorea</taxon>
        <taxon>Rhabditida</taxon>
        <taxon>Rhabditina</taxon>
        <taxon>Diplogasteromorpha</taxon>
        <taxon>Diplogasteroidea</taxon>
        <taxon>Neodiplogasteridae</taxon>
        <taxon>Pristionchus</taxon>
    </lineage>
</organism>
<feature type="transmembrane region" description="Helical" evidence="1">
    <location>
        <begin position="47"/>
        <end position="69"/>
    </location>
</feature>
<feature type="non-terminal residue" evidence="2">
    <location>
        <position position="1"/>
    </location>
</feature>
<dbReference type="EMBL" id="BTSY01000002">
    <property type="protein sequence ID" value="GMT16642.1"/>
    <property type="molecule type" value="Genomic_DNA"/>
</dbReference>
<dbReference type="Proteomes" id="UP001432322">
    <property type="component" value="Unassembled WGS sequence"/>
</dbReference>
<reference evidence="2" key="1">
    <citation type="submission" date="2023-10" db="EMBL/GenBank/DDBJ databases">
        <title>Genome assembly of Pristionchus species.</title>
        <authorList>
            <person name="Yoshida K."/>
            <person name="Sommer R.J."/>
        </authorList>
    </citation>
    <scope>NUCLEOTIDE SEQUENCE</scope>
    <source>
        <strain evidence="2">RS5133</strain>
    </source>
</reference>
<sequence>FYSMVAFDHCQTIMISVVLMITLPIAFLVYAKLCFVQPYAINYTFKLIAFNGITELLSCVTFLLCYQLATYQFMYGFYQFLIRNNLVRTLTTLDNALSGCALHSALFVSLNRLKTIITIKRKGNDSSFFVISMVLCILLTLPQVMDFCTTSRTTYLTFPEYSVLIPKTIETDTVR</sequence>
<accession>A0AAV5VAH5</accession>
<dbReference type="AlphaFoldDB" id="A0AAV5VAH5"/>
<comment type="caution">
    <text evidence="2">The sequence shown here is derived from an EMBL/GenBank/DDBJ whole genome shotgun (WGS) entry which is preliminary data.</text>
</comment>